<dbReference type="EMBL" id="KV454291">
    <property type="protein sequence ID" value="ODQ75207.1"/>
    <property type="molecule type" value="Genomic_DNA"/>
</dbReference>
<name>A0A1E3QDX1_LIPST</name>
<keyword evidence="3" id="KW-1185">Reference proteome</keyword>
<dbReference type="AlphaFoldDB" id="A0A1E3QDX1"/>
<organism evidence="2 3">
    <name type="scientific">Lipomyces starkeyi NRRL Y-11557</name>
    <dbReference type="NCBI Taxonomy" id="675824"/>
    <lineage>
        <taxon>Eukaryota</taxon>
        <taxon>Fungi</taxon>
        <taxon>Dikarya</taxon>
        <taxon>Ascomycota</taxon>
        <taxon>Saccharomycotina</taxon>
        <taxon>Lipomycetes</taxon>
        <taxon>Lipomycetales</taxon>
        <taxon>Lipomycetaceae</taxon>
        <taxon>Lipomyces</taxon>
    </lineage>
</organism>
<proteinExistence type="predicted"/>
<accession>A0A1E3QDX1</accession>
<dbReference type="Proteomes" id="UP000094385">
    <property type="component" value="Unassembled WGS sequence"/>
</dbReference>
<reference evidence="2 3" key="1">
    <citation type="journal article" date="2016" name="Proc. Natl. Acad. Sci. U.S.A.">
        <title>Comparative genomics of biotechnologically important yeasts.</title>
        <authorList>
            <person name="Riley R."/>
            <person name="Haridas S."/>
            <person name="Wolfe K.H."/>
            <person name="Lopes M.R."/>
            <person name="Hittinger C.T."/>
            <person name="Goeker M."/>
            <person name="Salamov A.A."/>
            <person name="Wisecaver J.H."/>
            <person name="Long T.M."/>
            <person name="Calvey C.H."/>
            <person name="Aerts A.L."/>
            <person name="Barry K.W."/>
            <person name="Choi C."/>
            <person name="Clum A."/>
            <person name="Coughlan A.Y."/>
            <person name="Deshpande S."/>
            <person name="Douglass A.P."/>
            <person name="Hanson S.J."/>
            <person name="Klenk H.-P."/>
            <person name="LaButti K.M."/>
            <person name="Lapidus A."/>
            <person name="Lindquist E.A."/>
            <person name="Lipzen A.M."/>
            <person name="Meier-Kolthoff J.P."/>
            <person name="Ohm R.A."/>
            <person name="Otillar R.P."/>
            <person name="Pangilinan J.L."/>
            <person name="Peng Y."/>
            <person name="Rokas A."/>
            <person name="Rosa C.A."/>
            <person name="Scheuner C."/>
            <person name="Sibirny A.A."/>
            <person name="Slot J.C."/>
            <person name="Stielow J.B."/>
            <person name="Sun H."/>
            <person name="Kurtzman C.P."/>
            <person name="Blackwell M."/>
            <person name="Grigoriev I.V."/>
            <person name="Jeffries T.W."/>
        </authorList>
    </citation>
    <scope>NUCLEOTIDE SEQUENCE [LARGE SCALE GENOMIC DNA]</scope>
    <source>
        <strain evidence="2 3">NRRL Y-11557</strain>
    </source>
</reference>
<sequence>MDRYVAQFIISFVYILLWRISWRVALTILIRAFLAVCGVFKVSLARAGRLWVDCDE</sequence>
<evidence type="ECO:0000313" key="3">
    <source>
        <dbReference type="Proteomes" id="UP000094385"/>
    </source>
</evidence>
<evidence type="ECO:0000313" key="2">
    <source>
        <dbReference type="EMBL" id="ODQ75207.1"/>
    </source>
</evidence>
<protein>
    <submittedName>
        <fullName evidence="2">Uncharacterized protein</fullName>
    </submittedName>
</protein>
<keyword evidence="1" id="KW-1133">Transmembrane helix</keyword>
<keyword evidence="1" id="KW-0812">Transmembrane</keyword>
<feature type="transmembrane region" description="Helical" evidence="1">
    <location>
        <begin position="20"/>
        <end position="40"/>
    </location>
</feature>
<gene>
    <name evidence="2" type="ORF">LIPSTDRAFT_69398</name>
</gene>
<evidence type="ECO:0000256" key="1">
    <source>
        <dbReference type="SAM" id="Phobius"/>
    </source>
</evidence>
<keyword evidence="1" id="KW-0472">Membrane</keyword>